<dbReference type="Pfam" id="PF03466">
    <property type="entry name" value="LysR_substrate"/>
    <property type="match status" value="1"/>
</dbReference>
<dbReference type="PANTHER" id="PTHR30346:SF30">
    <property type="entry name" value="SMALL NEUTRAL PROTEASE REGULATORY PROTEIN"/>
    <property type="match status" value="1"/>
</dbReference>
<evidence type="ECO:0000256" key="1">
    <source>
        <dbReference type="ARBA" id="ARBA00009437"/>
    </source>
</evidence>
<dbReference type="AlphaFoldDB" id="D3Q995"/>
<dbReference type="PANTHER" id="PTHR30346">
    <property type="entry name" value="TRANSCRIPTIONAL DUAL REGULATOR HCAR-RELATED"/>
    <property type="match status" value="1"/>
</dbReference>
<dbReference type="CDD" id="cd08414">
    <property type="entry name" value="PBP2_LTTR_aromatics_like"/>
    <property type="match status" value="1"/>
</dbReference>
<dbReference type="InterPro" id="IPR005119">
    <property type="entry name" value="LysR_subst-bd"/>
</dbReference>
<dbReference type="SUPFAM" id="SSF46785">
    <property type="entry name" value="Winged helix' DNA-binding domain"/>
    <property type="match status" value="1"/>
</dbReference>
<name>D3Q995_STANL</name>
<dbReference type="Proteomes" id="UP000000844">
    <property type="component" value="Chromosome"/>
</dbReference>
<dbReference type="GO" id="GO:0032993">
    <property type="term" value="C:protein-DNA complex"/>
    <property type="evidence" value="ECO:0007669"/>
    <property type="project" value="TreeGrafter"/>
</dbReference>
<dbReference type="EMBL" id="CP001778">
    <property type="protein sequence ID" value="ADD42577.1"/>
    <property type="molecule type" value="Genomic_DNA"/>
</dbReference>
<dbReference type="Gene3D" id="1.10.10.10">
    <property type="entry name" value="Winged helix-like DNA-binding domain superfamily/Winged helix DNA-binding domain"/>
    <property type="match status" value="1"/>
</dbReference>
<accession>D3Q995</accession>
<dbReference type="RefSeq" id="WP_013018148.1">
    <property type="nucleotide sequence ID" value="NC_013947.1"/>
</dbReference>
<keyword evidence="3" id="KW-0238">DNA-binding</keyword>
<proteinExistence type="inferred from homology"/>
<keyword evidence="7" id="KW-1185">Reference proteome</keyword>
<sequence>MDPEIRHLRAICAIADAGSLSKAARVLGISQPALSAQLKRIERIVGAELFVRARSGVVPTPDGERTLERARMLLVELDAFVGGLRHPNGRTRTALRLGSAHMECVGTMIELVRKALPEYEVRLRVEPSAVILAQAVTHDRMDLAVIGTMVDHDVRLAPPVEQRVLVPQVPVFVAIASGHALASRPEIALSELAGESWICPPGADDGSLASLRDACRHAGFEARVDYEAPSGGARQLIESGQGVRLVEPTASQEPGIAVRPLTGDPLHMRYRLAWRSGRFTDIELGRVYRAVGQAYTSHAVGSPVFAPWWQRHPEVHPLAGA</sequence>
<reference evidence="6 7" key="1">
    <citation type="journal article" date="2009" name="Stand. Genomic Sci.">
        <title>Complete genome sequence of Stackebrandtia nassauensis type strain (LLR-40K-21).</title>
        <authorList>
            <person name="Munk C."/>
            <person name="Lapidus A."/>
            <person name="Copeland A."/>
            <person name="Jando M."/>
            <person name="Mayilraj S."/>
            <person name="Glavina Del Rio T."/>
            <person name="Nolan M."/>
            <person name="Chen F."/>
            <person name="Lucas S."/>
            <person name="Tice H."/>
            <person name="Cheng J.F."/>
            <person name="Han C."/>
            <person name="Detter J.C."/>
            <person name="Bruce D."/>
            <person name="Goodwin L."/>
            <person name="Chain P."/>
            <person name="Pitluck S."/>
            <person name="Goker M."/>
            <person name="Ovchinikova G."/>
            <person name="Pati A."/>
            <person name="Ivanova N."/>
            <person name="Mavromatis K."/>
            <person name="Chen A."/>
            <person name="Palaniappan K."/>
            <person name="Land M."/>
            <person name="Hauser L."/>
            <person name="Chang Y.J."/>
            <person name="Jeffries C.D."/>
            <person name="Bristow J."/>
            <person name="Eisen J.A."/>
            <person name="Markowitz V."/>
            <person name="Hugenholtz P."/>
            <person name="Kyrpides N.C."/>
            <person name="Klenk H.P."/>
        </authorList>
    </citation>
    <scope>NUCLEOTIDE SEQUENCE [LARGE SCALE GENOMIC DNA]</scope>
    <source>
        <strain evidence="7">DSM 44728 / CIP 108903 / NRRL B-16338 / NBRC 102104 / LLR-40K-21</strain>
    </source>
</reference>
<dbReference type="InterPro" id="IPR000847">
    <property type="entry name" value="LysR_HTH_N"/>
</dbReference>
<comment type="similarity">
    <text evidence="1">Belongs to the LysR transcriptional regulatory family.</text>
</comment>
<protein>
    <submittedName>
        <fullName evidence="6">Transcriptional regulator, LysR family</fullName>
    </submittedName>
</protein>
<dbReference type="HOGENOM" id="CLU_039613_6_4_11"/>
<evidence type="ECO:0000256" key="4">
    <source>
        <dbReference type="ARBA" id="ARBA00023163"/>
    </source>
</evidence>
<keyword evidence="4" id="KW-0804">Transcription</keyword>
<dbReference type="STRING" id="446470.Snas_2902"/>
<evidence type="ECO:0000259" key="5">
    <source>
        <dbReference type="PROSITE" id="PS50931"/>
    </source>
</evidence>
<dbReference type="InterPro" id="IPR036390">
    <property type="entry name" value="WH_DNA-bd_sf"/>
</dbReference>
<evidence type="ECO:0000256" key="3">
    <source>
        <dbReference type="ARBA" id="ARBA00023125"/>
    </source>
</evidence>
<feature type="domain" description="HTH lysR-type" evidence="5">
    <location>
        <begin position="3"/>
        <end position="60"/>
    </location>
</feature>
<dbReference type="PROSITE" id="PS50931">
    <property type="entry name" value="HTH_LYSR"/>
    <property type="match status" value="1"/>
</dbReference>
<dbReference type="PRINTS" id="PR00039">
    <property type="entry name" value="HTHLYSR"/>
</dbReference>
<dbReference type="eggNOG" id="COG0583">
    <property type="taxonomic scope" value="Bacteria"/>
</dbReference>
<gene>
    <name evidence="6" type="ordered locus">Snas_2902</name>
</gene>
<dbReference type="SUPFAM" id="SSF53850">
    <property type="entry name" value="Periplasmic binding protein-like II"/>
    <property type="match status" value="1"/>
</dbReference>
<evidence type="ECO:0000313" key="7">
    <source>
        <dbReference type="Proteomes" id="UP000000844"/>
    </source>
</evidence>
<dbReference type="GO" id="GO:0003677">
    <property type="term" value="F:DNA binding"/>
    <property type="evidence" value="ECO:0007669"/>
    <property type="project" value="UniProtKB-KW"/>
</dbReference>
<dbReference type="GO" id="GO:0003700">
    <property type="term" value="F:DNA-binding transcription factor activity"/>
    <property type="evidence" value="ECO:0007669"/>
    <property type="project" value="InterPro"/>
</dbReference>
<evidence type="ECO:0000313" key="6">
    <source>
        <dbReference type="EMBL" id="ADD42577.1"/>
    </source>
</evidence>
<dbReference type="OrthoDB" id="3171102at2"/>
<dbReference type="Gene3D" id="3.40.190.10">
    <property type="entry name" value="Periplasmic binding protein-like II"/>
    <property type="match status" value="2"/>
</dbReference>
<dbReference type="KEGG" id="sna:Snas_2902"/>
<dbReference type="InterPro" id="IPR036388">
    <property type="entry name" value="WH-like_DNA-bd_sf"/>
</dbReference>
<organism evidence="6 7">
    <name type="scientific">Stackebrandtia nassauensis (strain DSM 44728 / CIP 108903 / NRRL B-16338 / NBRC 102104 / LLR-40K-21)</name>
    <dbReference type="NCBI Taxonomy" id="446470"/>
    <lineage>
        <taxon>Bacteria</taxon>
        <taxon>Bacillati</taxon>
        <taxon>Actinomycetota</taxon>
        <taxon>Actinomycetes</taxon>
        <taxon>Glycomycetales</taxon>
        <taxon>Glycomycetaceae</taxon>
        <taxon>Stackebrandtia</taxon>
    </lineage>
</organism>
<keyword evidence="2" id="KW-0805">Transcription regulation</keyword>
<evidence type="ECO:0000256" key="2">
    <source>
        <dbReference type="ARBA" id="ARBA00023015"/>
    </source>
</evidence>
<dbReference type="Pfam" id="PF00126">
    <property type="entry name" value="HTH_1"/>
    <property type="match status" value="1"/>
</dbReference>